<feature type="domain" description="Disease resistance protein Roq1-like winged-helix" evidence="2">
    <location>
        <begin position="3"/>
        <end position="47"/>
    </location>
</feature>
<organism evidence="3 4">
    <name type="scientific">Pyrus ussuriensis x Pyrus communis</name>
    <dbReference type="NCBI Taxonomy" id="2448454"/>
    <lineage>
        <taxon>Eukaryota</taxon>
        <taxon>Viridiplantae</taxon>
        <taxon>Streptophyta</taxon>
        <taxon>Embryophyta</taxon>
        <taxon>Tracheophyta</taxon>
        <taxon>Spermatophyta</taxon>
        <taxon>Magnoliopsida</taxon>
        <taxon>eudicotyledons</taxon>
        <taxon>Gunneridae</taxon>
        <taxon>Pentapetalae</taxon>
        <taxon>rosids</taxon>
        <taxon>fabids</taxon>
        <taxon>Rosales</taxon>
        <taxon>Rosaceae</taxon>
        <taxon>Amygdaloideae</taxon>
        <taxon>Maleae</taxon>
        <taxon>Pyrus</taxon>
    </lineage>
</organism>
<reference evidence="3 4" key="1">
    <citation type="submission" date="2019-09" db="EMBL/GenBank/DDBJ databases">
        <authorList>
            <person name="Ou C."/>
        </authorList>
    </citation>
    <scope>NUCLEOTIDE SEQUENCE [LARGE SCALE GENOMIC DNA]</scope>
    <source>
        <strain evidence="3">S2</strain>
        <tissue evidence="3">Leaf</tissue>
    </source>
</reference>
<gene>
    <name evidence="3" type="ORF">D8674_020797</name>
</gene>
<sequence length="223" mass="25511">MEGCDLHPHTGLDVLVGRALVVISSDGVLEMHDLLEEMGREIVRQESSIKEPGRRSRLWSYEDVHHVLTQKTATEAVESIIVHWPHGDNVVKLNTAFVEMTKLRLLKVYTHYLRPPIRKSVDQWKYEDLKFLFKKLSYLFWDKCPLKSLSSNFNPELLLKLTCNIVGLNTSGKELRYAVVVKAILSDLKQSRHEEEKNEKAVAASRRGGRIWDCICGSRGDGD</sequence>
<evidence type="ECO:0000259" key="2">
    <source>
        <dbReference type="Pfam" id="PF23282"/>
    </source>
</evidence>
<comment type="caution">
    <text evidence="3">The sequence shown here is derived from an EMBL/GenBank/DDBJ whole genome shotgun (WGS) entry which is preliminary data.</text>
</comment>
<evidence type="ECO:0000313" key="4">
    <source>
        <dbReference type="Proteomes" id="UP000327157"/>
    </source>
</evidence>
<dbReference type="OrthoDB" id="1166264at2759"/>
<keyword evidence="4" id="KW-1185">Reference proteome</keyword>
<dbReference type="SUPFAM" id="SSF46785">
    <property type="entry name" value="Winged helix' DNA-binding domain"/>
    <property type="match status" value="1"/>
</dbReference>
<dbReference type="Proteomes" id="UP000327157">
    <property type="component" value="Chromosome 2"/>
</dbReference>
<dbReference type="AlphaFoldDB" id="A0A5N5HGP4"/>
<dbReference type="Pfam" id="PF23282">
    <property type="entry name" value="WHD_ROQ1"/>
    <property type="match status" value="1"/>
</dbReference>
<dbReference type="EMBL" id="SMOL01000157">
    <property type="protein sequence ID" value="KAB2627179.1"/>
    <property type="molecule type" value="Genomic_DNA"/>
</dbReference>
<evidence type="ECO:0000313" key="3">
    <source>
        <dbReference type="EMBL" id="KAB2627179.1"/>
    </source>
</evidence>
<proteinExistence type="predicted"/>
<evidence type="ECO:0000256" key="1">
    <source>
        <dbReference type="ARBA" id="ARBA00022737"/>
    </source>
</evidence>
<dbReference type="GO" id="GO:0006952">
    <property type="term" value="P:defense response"/>
    <property type="evidence" value="ECO:0007669"/>
    <property type="project" value="InterPro"/>
</dbReference>
<dbReference type="PANTHER" id="PTHR11017">
    <property type="entry name" value="LEUCINE-RICH REPEAT-CONTAINING PROTEIN"/>
    <property type="match status" value="1"/>
</dbReference>
<dbReference type="InterPro" id="IPR058192">
    <property type="entry name" value="WHD_ROQ1-like"/>
</dbReference>
<reference evidence="3 4" key="3">
    <citation type="submission" date="2019-11" db="EMBL/GenBank/DDBJ databases">
        <title>A de novo genome assembly of a pear dwarfing rootstock.</title>
        <authorList>
            <person name="Wang F."/>
            <person name="Wang J."/>
            <person name="Li S."/>
            <person name="Zhang Y."/>
            <person name="Fang M."/>
            <person name="Ma L."/>
            <person name="Zhao Y."/>
            <person name="Jiang S."/>
        </authorList>
    </citation>
    <scope>NUCLEOTIDE SEQUENCE [LARGE SCALE GENOMIC DNA]</scope>
    <source>
        <strain evidence="3">S2</strain>
        <tissue evidence="3">Leaf</tissue>
    </source>
</reference>
<keyword evidence="1" id="KW-0677">Repeat</keyword>
<accession>A0A5N5HGP4</accession>
<dbReference type="InterPro" id="IPR036390">
    <property type="entry name" value="WH_DNA-bd_sf"/>
</dbReference>
<dbReference type="PANTHER" id="PTHR11017:SF574">
    <property type="entry name" value="ADP-RIBOSYL CYCLASE_CYCLIC ADP-RIBOSE HYDROLASE"/>
    <property type="match status" value="1"/>
</dbReference>
<protein>
    <submittedName>
        <fullName evidence="3">TMV resistance protein N-like</fullName>
    </submittedName>
</protein>
<name>A0A5N5HGP4_9ROSA</name>
<reference evidence="4" key="2">
    <citation type="submission" date="2019-10" db="EMBL/GenBank/DDBJ databases">
        <title>A de novo genome assembly of a pear dwarfing rootstock.</title>
        <authorList>
            <person name="Wang F."/>
            <person name="Wang J."/>
            <person name="Li S."/>
            <person name="Zhang Y."/>
            <person name="Fang M."/>
            <person name="Ma L."/>
            <person name="Zhao Y."/>
            <person name="Jiang S."/>
        </authorList>
    </citation>
    <scope>NUCLEOTIDE SEQUENCE [LARGE SCALE GENOMIC DNA]</scope>
</reference>
<dbReference type="InterPro" id="IPR044974">
    <property type="entry name" value="Disease_R_plants"/>
</dbReference>